<gene>
    <name evidence="1" type="ORF">Goshw_024411</name>
</gene>
<comment type="caution">
    <text evidence="1">The sequence shown here is derived from an EMBL/GenBank/DDBJ whole genome shotgun (WGS) entry which is preliminary data.</text>
</comment>
<keyword evidence="2" id="KW-1185">Reference proteome</keyword>
<reference evidence="1 2" key="1">
    <citation type="journal article" date="2019" name="Genome Biol. Evol.">
        <title>Insights into the evolution of the New World diploid cottons (Gossypium, subgenus Houzingenia) based on genome sequencing.</title>
        <authorList>
            <person name="Grover C.E."/>
            <person name="Arick M.A. 2nd"/>
            <person name="Thrash A."/>
            <person name="Conover J.L."/>
            <person name="Sanders W.S."/>
            <person name="Peterson D.G."/>
            <person name="Frelichowski J.E."/>
            <person name="Scheffler J.A."/>
            <person name="Scheffler B.E."/>
            <person name="Wendel J.F."/>
        </authorList>
    </citation>
    <scope>NUCLEOTIDE SEQUENCE [LARGE SCALE GENOMIC DNA]</scope>
    <source>
        <strain evidence="1">1</strain>
        <tissue evidence="1">Leaf</tissue>
    </source>
</reference>
<dbReference type="Proteomes" id="UP000593576">
    <property type="component" value="Unassembled WGS sequence"/>
</dbReference>
<evidence type="ECO:0000313" key="2">
    <source>
        <dbReference type="Proteomes" id="UP000593576"/>
    </source>
</evidence>
<name>A0A7J9LYN5_GOSSC</name>
<dbReference type="EMBL" id="JABFAF010000008">
    <property type="protein sequence ID" value="MBA0863687.1"/>
    <property type="molecule type" value="Genomic_DNA"/>
</dbReference>
<accession>A0A7J9LYN5</accession>
<organism evidence="1 2">
    <name type="scientific">Gossypium schwendimanii</name>
    <name type="common">Cotton</name>
    <dbReference type="NCBI Taxonomy" id="34291"/>
    <lineage>
        <taxon>Eukaryota</taxon>
        <taxon>Viridiplantae</taxon>
        <taxon>Streptophyta</taxon>
        <taxon>Embryophyta</taxon>
        <taxon>Tracheophyta</taxon>
        <taxon>Spermatophyta</taxon>
        <taxon>Magnoliopsida</taxon>
        <taxon>eudicotyledons</taxon>
        <taxon>Gunneridae</taxon>
        <taxon>Pentapetalae</taxon>
        <taxon>rosids</taxon>
        <taxon>malvids</taxon>
        <taxon>Malvales</taxon>
        <taxon>Malvaceae</taxon>
        <taxon>Malvoideae</taxon>
        <taxon>Gossypium</taxon>
    </lineage>
</organism>
<dbReference type="AlphaFoldDB" id="A0A7J9LYN5"/>
<evidence type="ECO:0000313" key="1">
    <source>
        <dbReference type="EMBL" id="MBA0863687.1"/>
    </source>
</evidence>
<proteinExistence type="predicted"/>
<sequence length="18" mass="2132">MRMSKPSSKKRKPTIRTV</sequence>
<protein>
    <submittedName>
        <fullName evidence="1">Uncharacterized protein</fullName>
    </submittedName>
</protein>